<dbReference type="SUPFAM" id="SSF81340">
    <property type="entry name" value="Clc chloride channel"/>
    <property type="match status" value="1"/>
</dbReference>
<dbReference type="RefSeq" id="WP_367973412.1">
    <property type="nucleotide sequence ID" value="NZ_JBFPEQ010000001.1"/>
</dbReference>
<sequence>MAFDRYKKNIVLAISTIALGLIVGLSSMLLGLFLDLIERLFLRYEETASIPAPVGTMPTDRLFSVVIGAMIVAVIWWFLRTKTKAPVSIKKALNGEQMPFWQTVLHVITQIFFVGTGGSIGRELAPREAGALFAQKWDNLLRKLHVPALSQSDRRLLMTAAAGAGFAGIYIAPFTGMLFSVEVLLKKLTLRTVAVSLTMSTIAMFVGSLAKGFQPYYLIGDAKFSLISFVLIFILAPITGIAGALFRKLCQWAEGHQTKNNQILWQLPTMGLITGLIALTFPEIMGNGRSLAQLAISSSNQKMMMILLIGGMLKVVVTALTIRAGASGGTLTPAIAIGAAIGAILGFMLMPWLPAVSIWQCAIIGAGTLLAASQQAPFMAMFMLIEICHLGSSALLPMGFGILIATVVSKKILSD</sequence>
<dbReference type="EMBL" id="JBFPER010000001">
    <property type="protein sequence ID" value="MEX0379977.1"/>
    <property type="molecule type" value="Genomic_DNA"/>
</dbReference>
<comment type="caution">
    <text evidence="11">The sequence shown here is derived from an EMBL/GenBank/DDBJ whole genome shotgun (WGS) entry which is preliminary data.</text>
</comment>
<feature type="transmembrane region" description="Helical" evidence="10">
    <location>
        <begin position="331"/>
        <end position="350"/>
    </location>
</feature>
<evidence type="ECO:0000313" key="11">
    <source>
        <dbReference type="EMBL" id="MEX0379977.1"/>
    </source>
</evidence>
<dbReference type="Gene3D" id="1.10.3080.10">
    <property type="entry name" value="Clc chloride channel"/>
    <property type="match status" value="1"/>
</dbReference>
<feature type="transmembrane region" description="Helical" evidence="10">
    <location>
        <begin position="305"/>
        <end position="324"/>
    </location>
</feature>
<feature type="transmembrane region" description="Helical" evidence="10">
    <location>
        <begin position="226"/>
        <end position="246"/>
    </location>
</feature>
<organism evidence="11 12">
    <name type="scientific">Leuconostoc aquikimchii</name>
    <dbReference type="NCBI Taxonomy" id="3236804"/>
    <lineage>
        <taxon>Bacteria</taxon>
        <taxon>Bacillati</taxon>
        <taxon>Bacillota</taxon>
        <taxon>Bacilli</taxon>
        <taxon>Lactobacillales</taxon>
        <taxon>Lactobacillaceae</taxon>
        <taxon>Leuconostoc</taxon>
    </lineage>
</organism>
<keyword evidence="8" id="KW-0868">Chloride</keyword>
<evidence type="ECO:0000256" key="5">
    <source>
        <dbReference type="ARBA" id="ARBA00023065"/>
    </source>
</evidence>
<evidence type="ECO:0000256" key="10">
    <source>
        <dbReference type="SAM" id="Phobius"/>
    </source>
</evidence>
<dbReference type="PANTHER" id="PTHR43427">
    <property type="entry name" value="CHLORIDE CHANNEL PROTEIN CLC-E"/>
    <property type="match status" value="1"/>
</dbReference>
<keyword evidence="9" id="KW-0407">Ion channel</keyword>
<keyword evidence="2" id="KW-0813">Transport</keyword>
<evidence type="ECO:0000256" key="8">
    <source>
        <dbReference type="ARBA" id="ARBA00023214"/>
    </source>
</evidence>
<gene>
    <name evidence="11" type="ORF">AB3K24_01180</name>
</gene>
<dbReference type="Proteomes" id="UP001556617">
    <property type="component" value="Unassembled WGS sequence"/>
</dbReference>
<keyword evidence="6 10" id="KW-0472">Membrane</keyword>
<evidence type="ECO:0000256" key="9">
    <source>
        <dbReference type="ARBA" id="ARBA00023303"/>
    </source>
</evidence>
<feature type="transmembrane region" description="Helical" evidence="10">
    <location>
        <begin position="267"/>
        <end position="285"/>
    </location>
</feature>
<comment type="subcellular location">
    <subcellularLocation>
        <location evidence="1">Membrane</location>
        <topology evidence="1">Multi-pass membrane protein</topology>
    </subcellularLocation>
</comment>
<accession>A0ABV3S0L4</accession>
<evidence type="ECO:0000256" key="1">
    <source>
        <dbReference type="ARBA" id="ARBA00004141"/>
    </source>
</evidence>
<proteinExistence type="predicted"/>
<evidence type="ECO:0000256" key="3">
    <source>
        <dbReference type="ARBA" id="ARBA00022692"/>
    </source>
</evidence>
<evidence type="ECO:0000256" key="6">
    <source>
        <dbReference type="ARBA" id="ARBA00023136"/>
    </source>
</evidence>
<feature type="transmembrane region" description="Helical" evidence="10">
    <location>
        <begin position="156"/>
        <end position="181"/>
    </location>
</feature>
<reference evidence="11 12" key="1">
    <citation type="submission" date="2024-07" db="EMBL/GenBank/DDBJ databases">
        <authorList>
            <person name="Yun M."/>
        </authorList>
    </citation>
    <scope>NUCLEOTIDE SEQUENCE [LARGE SCALE GENOMIC DNA]</scope>
    <source>
        <strain evidence="11 12">MS01</strain>
    </source>
</reference>
<evidence type="ECO:0000256" key="7">
    <source>
        <dbReference type="ARBA" id="ARBA00023173"/>
    </source>
</evidence>
<keyword evidence="7" id="KW-0869">Chloride channel</keyword>
<evidence type="ECO:0000256" key="4">
    <source>
        <dbReference type="ARBA" id="ARBA00022989"/>
    </source>
</evidence>
<feature type="transmembrane region" description="Helical" evidence="10">
    <location>
        <begin position="188"/>
        <end position="206"/>
    </location>
</feature>
<evidence type="ECO:0000256" key="2">
    <source>
        <dbReference type="ARBA" id="ARBA00022448"/>
    </source>
</evidence>
<dbReference type="InterPro" id="IPR001807">
    <property type="entry name" value="ClC"/>
</dbReference>
<keyword evidence="4 10" id="KW-1133">Transmembrane helix</keyword>
<keyword evidence="12" id="KW-1185">Reference proteome</keyword>
<keyword evidence="5" id="KW-0406">Ion transport</keyword>
<feature type="transmembrane region" description="Helical" evidence="10">
    <location>
        <begin position="12"/>
        <end position="34"/>
    </location>
</feature>
<dbReference type="CDD" id="cd01033">
    <property type="entry name" value="ClC_like"/>
    <property type="match status" value="1"/>
</dbReference>
<dbReference type="InterPro" id="IPR050368">
    <property type="entry name" value="ClC-type_chloride_channel"/>
</dbReference>
<dbReference type="InterPro" id="IPR014743">
    <property type="entry name" value="Cl-channel_core"/>
</dbReference>
<name>A0ABV3S0L4_9LACO</name>
<dbReference type="PRINTS" id="PR00762">
    <property type="entry name" value="CLCHANNEL"/>
</dbReference>
<dbReference type="Pfam" id="PF00654">
    <property type="entry name" value="Voltage_CLC"/>
    <property type="match status" value="1"/>
</dbReference>
<protein>
    <submittedName>
        <fullName evidence="11">Chloride channel protein</fullName>
    </submittedName>
</protein>
<evidence type="ECO:0000313" key="12">
    <source>
        <dbReference type="Proteomes" id="UP001556617"/>
    </source>
</evidence>
<feature type="transmembrane region" description="Helical" evidence="10">
    <location>
        <begin position="100"/>
        <end position="120"/>
    </location>
</feature>
<feature type="transmembrane region" description="Helical" evidence="10">
    <location>
        <begin position="384"/>
        <end position="408"/>
    </location>
</feature>
<keyword evidence="3 10" id="KW-0812">Transmembrane</keyword>
<dbReference type="PANTHER" id="PTHR43427:SF6">
    <property type="entry name" value="CHLORIDE CHANNEL PROTEIN CLC-E"/>
    <property type="match status" value="1"/>
</dbReference>
<feature type="transmembrane region" description="Helical" evidence="10">
    <location>
        <begin position="62"/>
        <end position="79"/>
    </location>
</feature>